<dbReference type="Pfam" id="PF21722">
    <property type="entry name" value="Gly_rich_2"/>
    <property type="match status" value="1"/>
</dbReference>
<evidence type="ECO:0000259" key="2">
    <source>
        <dbReference type="Pfam" id="PF21722"/>
    </source>
</evidence>
<evidence type="ECO:0000313" key="4">
    <source>
        <dbReference type="Proteomes" id="UP000243140"/>
    </source>
</evidence>
<feature type="compositionally biased region" description="Low complexity" evidence="1">
    <location>
        <begin position="592"/>
        <end position="607"/>
    </location>
</feature>
<protein>
    <recommendedName>
        <fullName evidence="2">Glycine-rich domain-containing protein</fullName>
    </recommendedName>
</protein>
<evidence type="ECO:0000256" key="1">
    <source>
        <dbReference type="SAM" id="MobiDB-lite"/>
    </source>
</evidence>
<reference evidence="3 4" key="1">
    <citation type="submission" date="2017-02" db="EMBL/GenBank/DDBJ databases">
        <title>The new phylogeny of genus Mycobacterium.</title>
        <authorList>
            <person name="Tortoli E."/>
            <person name="Trovato A."/>
            <person name="Cirillo D.M."/>
        </authorList>
    </citation>
    <scope>NUCLEOTIDE SEQUENCE [LARGE SCALE GENOMIC DNA]</scope>
    <source>
        <strain evidence="3 4">IP1130001</strain>
    </source>
</reference>
<dbReference type="InterPro" id="IPR049304">
    <property type="entry name" value="Gly_rich_dom"/>
</dbReference>
<evidence type="ECO:0000313" key="3">
    <source>
        <dbReference type="EMBL" id="ORA79461.1"/>
    </source>
</evidence>
<feature type="region of interest" description="Disordered" evidence="1">
    <location>
        <begin position="585"/>
        <end position="613"/>
    </location>
</feature>
<sequence length="822" mass="82941">MLVSSGFDAATSLDSSGAWSWDGTVGYTRVGSATASADGTDQPLYSNLIEVTEGQELAMSMHFMWTGLTAAADTNPIQISAAAYDTNNNQLTTAMLASVTSPASSSEWVELSGIYTVPAGVAYVACLIELTADATAGQVWADDGAIARQGTPEWYLSLLTDIQSNANNLLSLLQSLGADANYAIEQAISYVESALTGVIPAIVDLGDGTGKLVGDIIDNADGTATLVEGAANVLIDNADGTLTSIGQTLQNAANAAAVTAARNLSGAVLNVQATVDTLMNSWGVAGTNFVQSQLQALAQSIPYPNIQGVLGPGDLGSAVRAVVNGAYAGLTGIADAADIGIETLQSQLSGLVMLLGYRPDGSIAGGSTAAIAQTNSANTANRAVTKPSWQSIESSTDWVFPPALIQSQSPLPTVAVTQASTSIGFLTVTDAGVQESCDWLGYPTGGSMSTFTAFYLNIYQLNVANAVNYPNDSANNNPSNLPFPASPVGELVWLRSTPNIVELIAGGSTPVWNAYDFGVTDTDIVNSDITTRGVPGSGDTVQGATFINANQGDVFAVELQVYGSGTYNVLGMSNYIPSHPTAIPAKDGASRSNPASFAPASLPAPVADPTESSPVGYVNSTPNFGLSGTTSQTLYPSVLQSFTSSGTYDPPEWANYFDIVICGGGGGGVAGAAFVGGVGGNAGGWNQQRLTKSQISGAAWTVTLGGGGGNGPAGSSAGNGGATTVVVPGWGTLSAYGGAGGVGNEGLGDAFGGPGWGPGNDSFPNYYGDPNVYYGGAQENSPQGNGNQPGGGGAGGNAFFAVGSYIYGGFGAPGGAFILAYQ</sequence>
<gene>
    <name evidence="3" type="ORF">BST29_19180</name>
</gene>
<keyword evidence="4" id="KW-1185">Reference proteome</keyword>
<accession>A0ABX3SQ28</accession>
<organism evidence="3 4">
    <name type="scientific">Mycobacterium malmoense</name>
    <dbReference type="NCBI Taxonomy" id="1780"/>
    <lineage>
        <taxon>Bacteria</taxon>
        <taxon>Bacillati</taxon>
        <taxon>Actinomycetota</taxon>
        <taxon>Actinomycetes</taxon>
        <taxon>Mycobacteriales</taxon>
        <taxon>Mycobacteriaceae</taxon>
        <taxon>Mycobacterium</taxon>
    </lineage>
</organism>
<proteinExistence type="predicted"/>
<dbReference type="Proteomes" id="UP000243140">
    <property type="component" value="Unassembled WGS sequence"/>
</dbReference>
<name>A0ABX3SQ28_MYCMA</name>
<dbReference type="Gene3D" id="2.60.120.260">
    <property type="entry name" value="Galactose-binding domain-like"/>
    <property type="match status" value="1"/>
</dbReference>
<dbReference type="EMBL" id="MVHV01000022">
    <property type="protein sequence ID" value="ORA79461.1"/>
    <property type="molecule type" value="Genomic_DNA"/>
</dbReference>
<comment type="caution">
    <text evidence="3">The sequence shown here is derived from an EMBL/GenBank/DDBJ whole genome shotgun (WGS) entry which is preliminary data.</text>
</comment>
<feature type="domain" description="Glycine-rich" evidence="2">
    <location>
        <begin position="644"/>
        <end position="819"/>
    </location>
</feature>